<comment type="caution">
    <text evidence="1">The sequence shown here is derived from an EMBL/GenBank/DDBJ whole genome shotgun (WGS) entry which is preliminary data.</text>
</comment>
<feature type="non-terminal residue" evidence="1">
    <location>
        <position position="119"/>
    </location>
</feature>
<dbReference type="AlphaFoldDB" id="A0AAE1GXA6"/>
<reference evidence="1" key="1">
    <citation type="submission" date="2021-07" db="EMBL/GenBank/DDBJ databases">
        <authorList>
            <person name="Catto M.A."/>
            <person name="Jacobson A."/>
            <person name="Kennedy G."/>
            <person name="Labadie P."/>
            <person name="Hunt B.G."/>
            <person name="Srinivasan R."/>
        </authorList>
    </citation>
    <scope>NUCLEOTIDE SEQUENCE</scope>
    <source>
        <strain evidence="1">PL_HMW_Pooled</strain>
        <tissue evidence="1">Head</tissue>
    </source>
</reference>
<name>A0AAE1GXA6_9NEOP</name>
<reference evidence="1" key="2">
    <citation type="journal article" date="2023" name="BMC Genomics">
        <title>Pest status, molecular evolution, and epigenetic factors derived from the genome assembly of Frankliniella fusca, a thysanopteran phytovirus vector.</title>
        <authorList>
            <person name="Catto M.A."/>
            <person name="Labadie P.E."/>
            <person name="Jacobson A.L."/>
            <person name="Kennedy G.G."/>
            <person name="Srinivasan R."/>
            <person name="Hunt B.G."/>
        </authorList>
    </citation>
    <scope>NUCLEOTIDE SEQUENCE</scope>
    <source>
        <strain evidence="1">PL_HMW_Pooled</strain>
    </source>
</reference>
<dbReference type="Proteomes" id="UP001219518">
    <property type="component" value="Unassembled WGS sequence"/>
</dbReference>
<organism evidence="1 2">
    <name type="scientific">Frankliniella fusca</name>
    <dbReference type="NCBI Taxonomy" id="407009"/>
    <lineage>
        <taxon>Eukaryota</taxon>
        <taxon>Metazoa</taxon>
        <taxon>Ecdysozoa</taxon>
        <taxon>Arthropoda</taxon>
        <taxon>Hexapoda</taxon>
        <taxon>Insecta</taxon>
        <taxon>Pterygota</taxon>
        <taxon>Neoptera</taxon>
        <taxon>Paraneoptera</taxon>
        <taxon>Thysanoptera</taxon>
        <taxon>Terebrantia</taxon>
        <taxon>Thripoidea</taxon>
        <taxon>Thripidae</taxon>
        <taxon>Frankliniella</taxon>
    </lineage>
</organism>
<keyword evidence="2" id="KW-1185">Reference proteome</keyword>
<dbReference type="EMBL" id="JAHWGI010000106">
    <property type="protein sequence ID" value="KAK3909570.1"/>
    <property type="molecule type" value="Genomic_DNA"/>
</dbReference>
<evidence type="ECO:0000313" key="2">
    <source>
        <dbReference type="Proteomes" id="UP001219518"/>
    </source>
</evidence>
<proteinExistence type="predicted"/>
<accession>A0AAE1GXA6</accession>
<sequence>MASKAGPVALFHVLIIYSTKINKTKFHKFNLLEVYSVYAANTRSTGELESDPVSQGNRLVNTDFYGVKVPADPDAHIRPNGHRWLVGLCVEDQLMDQGRRGAVASGRTVSVSVHPQRGG</sequence>
<gene>
    <name evidence="1" type="ORF">KUF71_019673</name>
</gene>
<protein>
    <submittedName>
        <fullName evidence="1">ESX-1 secretion-associated protein EspL</fullName>
    </submittedName>
</protein>
<evidence type="ECO:0000313" key="1">
    <source>
        <dbReference type="EMBL" id="KAK3909570.1"/>
    </source>
</evidence>